<reference evidence="1 2" key="1">
    <citation type="submission" date="2022-01" db="EMBL/GenBank/DDBJ databases">
        <title>Whole genome-based taxonomy of the Shewanellaceae.</title>
        <authorList>
            <person name="Martin-Rodriguez A.J."/>
        </authorList>
    </citation>
    <scope>NUCLEOTIDE SEQUENCE [LARGE SCALE GENOMIC DNA]</scope>
    <source>
        <strain evidence="1 2">DSM 17177</strain>
    </source>
</reference>
<dbReference type="Proteomes" id="UP001203423">
    <property type="component" value="Unassembled WGS sequence"/>
</dbReference>
<comment type="caution">
    <text evidence="1">The sequence shown here is derived from an EMBL/GenBank/DDBJ whole genome shotgun (WGS) entry which is preliminary data.</text>
</comment>
<accession>A0ABT0LJZ9</accession>
<keyword evidence="2" id="KW-1185">Reference proteome</keyword>
<protein>
    <submittedName>
        <fullName evidence="1">Uncharacterized protein</fullName>
    </submittedName>
</protein>
<gene>
    <name evidence="1" type="ORF">L2764_26535</name>
</gene>
<dbReference type="EMBL" id="JAKIKS010000249">
    <property type="protein sequence ID" value="MCL1127914.1"/>
    <property type="molecule type" value="Genomic_DNA"/>
</dbReference>
<proteinExistence type="predicted"/>
<sequence>MLPPCTCPDDKVNAANRAACNLEHGTVSSDDFPDWDHINIIRQSDTLPDSECLINGTSAYLENDLIHIHTNASSNTNTYIGCKEHDNNSGDCHILGQQICL</sequence>
<evidence type="ECO:0000313" key="2">
    <source>
        <dbReference type="Proteomes" id="UP001203423"/>
    </source>
</evidence>
<evidence type="ECO:0000313" key="1">
    <source>
        <dbReference type="EMBL" id="MCL1127914.1"/>
    </source>
</evidence>
<dbReference type="RefSeq" id="WP_248943340.1">
    <property type="nucleotide sequence ID" value="NZ_JAKIKS010000249.1"/>
</dbReference>
<name>A0ABT0LJZ9_9GAMM</name>
<organism evidence="1 2">
    <name type="scientific">Shewanella surugensis</name>
    <dbReference type="NCBI Taxonomy" id="212020"/>
    <lineage>
        <taxon>Bacteria</taxon>
        <taxon>Pseudomonadati</taxon>
        <taxon>Pseudomonadota</taxon>
        <taxon>Gammaproteobacteria</taxon>
        <taxon>Alteromonadales</taxon>
        <taxon>Shewanellaceae</taxon>
        <taxon>Shewanella</taxon>
    </lineage>
</organism>